<name>A0A844ZQL1_9SPHN</name>
<proteinExistence type="predicted"/>
<dbReference type="SUPFAM" id="SSF88713">
    <property type="entry name" value="Glycoside hydrolase/deacetylase"/>
    <property type="match status" value="1"/>
</dbReference>
<dbReference type="Gene3D" id="3.20.20.370">
    <property type="entry name" value="Glycoside hydrolase/deacetylase"/>
    <property type="match status" value="1"/>
</dbReference>
<dbReference type="RefSeq" id="WP_160602730.1">
    <property type="nucleotide sequence ID" value="NZ_WTYX01000001.1"/>
</dbReference>
<dbReference type="AlphaFoldDB" id="A0A844ZQL1"/>
<gene>
    <name evidence="1" type="ORF">GRI41_00590</name>
</gene>
<reference evidence="1 2" key="1">
    <citation type="submission" date="2019-12" db="EMBL/GenBank/DDBJ databases">
        <title>Genomic-based taxomic classification of the family Erythrobacteraceae.</title>
        <authorList>
            <person name="Xu L."/>
        </authorList>
    </citation>
    <scope>NUCLEOTIDE SEQUENCE [LARGE SCALE GENOMIC DNA]</scope>
    <source>
        <strain evidence="1 2">KCTC 52763</strain>
    </source>
</reference>
<comment type="caution">
    <text evidence="1">The sequence shown here is derived from an EMBL/GenBank/DDBJ whole genome shotgun (WGS) entry which is preliminary data.</text>
</comment>
<dbReference type="GO" id="GO:0005975">
    <property type="term" value="P:carbohydrate metabolic process"/>
    <property type="evidence" value="ECO:0007669"/>
    <property type="project" value="InterPro"/>
</dbReference>
<evidence type="ECO:0000313" key="2">
    <source>
        <dbReference type="Proteomes" id="UP000442714"/>
    </source>
</evidence>
<keyword evidence="2" id="KW-1185">Reference proteome</keyword>
<dbReference type="CDD" id="cd10933">
    <property type="entry name" value="CE4_u9"/>
    <property type="match status" value="1"/>
</dbReference>
<sequence length="324" mass="34992">MTAVYITIDTEYSAGFAKAEGTGLREENFRRSIACETPDGDVGVQYQMDVFDRHGLKGVFFVDPMPALIWGVEAITDIVEPIVTRGHDVQLHVHTEWLELAGKANPLGDHTGNNIADFTHDQQVQILEYARDTLIAAGARTPVAFRSGNYGSNDDTVRALSAVGLDYETSHTPGIDDGHCEISLSNDDLLPVEHEGAIVVPIGCVDSFGGSLRHAQITALSAWELLAAIRHACAQQIPSFTIVSHSFELLSRDRQKINRIVKNRFDGFCAGLSAIEGAHAATYAASPPEVANDDVTAPVLPLSEVRSGIRLAEQALSNILYGSD</sequence>
<evidence type="ECO:0000313" key="1">
    <source>
        <dbReference type="EMBL" id="MXO89316.1"/>
    </source>
</evidence>
<dbReference type="OrthoDB" id="7419255at2"/>
<organism evidence="1 2">
    <name type="scientific">Pontixanthobacter aquaemixtae</name>
    <dbReference type="NCBI Taxonomy" id="1958940"/>
    <lineage>
        <taxon>Bacteria</taxon>
        <taxon>Pseudomonadati</taxon>
        <taxon>Pseudomonadota</taxon>
        <taxon>Alphaproteobacteria</taxon>
        <taxon>Sphingomonadales</taxon>
        <taxon>Erythrobacteraceae</taxon>
        <taxon>Pontixanthobacter</taxon>
    </lineage>
</organism>
<protein>
    <submittedName>
        <fullName evidence="1">Polysaccharide deacetylase family protein</fullName>
    </submittedName>
</protein>
<dbReference type="InterPro" id="IPR011330">
    <property type="entry name" value="Glyco_hydro/deAcase_b/a-brl"/>
</dbReference>
<dbReference type="EMBL" id="WTYX01000001">
    <property type="protein sequence ID" value="MXO89316.1"/>
    <property type="molecule type" value="Genomic_DNA"/>
</dbReference>
<accession>A0A844ZQL1</accession>
<dbReference type="Proteomes" id="UP000442714">
    <property type="component" value="Unassembled WGS sequence"/>
</dbReference>